<dbReference type="InterPro" id="IPR012338">
    <property type="entry name" value="Beta-lactam/transpept-like"/>
</dbReference>
<accession>A0A173SR10</accession>
<dbReference type="GO" id="GO:0071972">
    <property type="term" value="F:peptidoglycan L,D-transpeptidase activity"/>
    <property type="evidence" value="ECO:0007669"/>
    <property type="project" value="TreeGrafter"/>
</dbReference>
<dbReference type="Proteomes" id="UP000095350">
    <property type="component" value="Unassembled WGS sequence"/>
</dbReference>
<dbReference type="SUPFAM" id="SSF56601">
    <property type="entry name" value="beta-lactamase/transpeptidase-like"/>
    <property type="match status" value="1"/>
</dbReference>
<dbReference type="Gene3D" id="3.90.1310.10">
    <property type="entry name" value="Penicillin-binding protein 2a (Domain 2)"/>
    <property type="match status" value="1"/>
</dbReference>
<evidence type="ECO:0000259" key="4">
    <source>
        <dbReference type="Pfam" id="PF21922"/>
    </source>
</evidence>
<dbReference type="PANTHER" id="PTHR30627">
    <property type="entry name" value="PEPTIDOGLYCAN D,D-TRANSPEPTIDASE"/>
    <property type="match status" value="1"/>
</dbReference>
<dbReference type="STRING" id="166486.ERS852572_01100"/>
<feature type="domain" description="Penicillin binding protein A dimerisation" evidence="4">
    <location>
        <begin position="81"/>
        <end position="160"/>
    </location>
</feature>
<feature type="transmembrane region" description="Helical" evidence="2">
    <location>
        <begin position="34"/>
        <end position="54"/>
    </location>
</feature>
<dbReference type="RefSeq" id="WP_055193687.1">
    <property type="nucleotide sequence ID" value="NZ_CABIYH010000007.1"/>
</dbReference>
<dbReference type="AlphaFoldDB" id="A0A173SR10"/>
<dbReference type="PANTHER" id="PTHR30627:SF24">
    <property type="entry name" value="PENICILLIN-BINDING PROTEIN 4B"/>
    <property type="match status" value="1"/>
</dbReference>
<dbReference type="Pfam" id="PF21922">
    <property type="entry name" value="PBP_dimer_2"/>
    <property type="match status" value="1"/>
</dbReference>
<keyword evidence="2" id="KW-0812">Transmembrane</keyword>
<dbReference type="Gene3D" id="3.40.710.10">
    <property type="entry name" value="DD-peptidase/beta-lactamase superfamily"/>
    <property type="match status" value="1"/>
</dbReference>
<evidence type="ECO:0000313" key="5">
    <source>
        <dbReference type="EMBL" id="CUM92055.1"/>
    </source>
</evidence>
<feature type="compositionally biased region" description="Basic and acidic residues" evidence="1">
    <location>
        <begin position="1"/>
        <end position="16"/>
    </location>
</feature>
<sequence length="496" mass="54756">MREKNSERPDTRDNRSKNSTKTGKKKKNTKNQEFAVITYSFLALFICLMGYFSYFQFFKSEEFINNPYNTRQETFAQKIVRGQILTNDGQVLAETVTDSEENETRRYPYGSIFSHIVGYSTKGKSGIESLANFNLLRSNTAFIDKVGDEMQGEKSPGDNVVTTLDYGLQATAYDALGYYKGAIVVLEPSTGKILAMVSKPDFDPNTIATDWDNLTADENTDAALLNRATQGLYPPGSTFKILTTLEYIQEHADYENYSYTCTGSYTVGNHTIHCYGNKSHGTQNLRQAFANSCNAFYASLGMELDIDQFGQLCNKMLFNTSLPTDLQASKSSFVLDKSDGSSAIMATSIGQGQTLVTPFHMALLVSAINNDGVLMKPYVLDRVESSDGTLVEQYEPEEYGTLMTTDEAAILKDYMSYVVETGTGKKLSGQSYEAAGKTGSAEYSTGADSSHSWFVGYAHRDDKSDIAIAVIVEKAGVGSEYAVPIAKEVFDAYYNE</sequence>
<feature type="domain" description="Penicillin-binding protein transpeptidase" evidence="3">
    <location>
        <begin position="181"/>
        <end position="490"/>
    </location>
</feature>
<keyword evidence="2" id="KW-0472">Membrane</keyword>
<dbReference type="EMBL" id="CYXZ01000007">
    <property type="protein sequence ID" value="CUM92055.1"/>
    <property type="molecule type" value="Genomic_DNA"/>
</dbReference>
<gene>
    <name evidence="5" type="primary">pbpA_2</name>
    <name evidence="5" type="ORF">ERS852572_01100</name>
</gene>
<dbReference type="GO" id="GO:0005886">
    <property type="term" value="C:plasma membrane"/>
    <property type="evidence" value="ECO:0007669"/>
    <property type="project" value="TreeGrafter"/>
</dbReference>
<organism evidence="5 6">
    <name type="scientific">Roseburia intestinalis</name>
    <dbReference type="NCBI Taxonomy" id="166486"/>
    <lineage>
        <taxon>Bacteria</taxon>
        <taxon>Bacillati</taxon>
        <taxon>Bacillota</taxon>
        <taxon>Clostridia</taxon>
        <taxon>Lachnospirales</taxon>
        <taxon>Lachnospiraceae</taxon>
        <taxon>Roseburia</taxon>
    </lineage>
</organism>
<dbReference type="InterPro" id="IPR050515">
    <property type="entry name" value="Beta-lactam/transpept"/>
</dbReference>
<evidence type="ECO:0000259" key="3">
    <source>
        <dbReference type="Pfam" id="PF00905"/>
    </source>
</evidence>
<dbReference type="InterPro" id="IPR054120">
    <property type="entry name" value="PBPA_dimer"/>
</dbReference>
<dbReference type="Pfam" id="PF00905">
    <property type="entry name" value="Transpeptidase"/>
    <property type="match status" value="1"/>
</dbReference>
<name>A0A173SR10_9FIRM</name>
<evidence type="ECO:0000256" key="2">
    <source>
        <dbReference type="SAM" id="Phobius"/>
    </source>
</evidence>
<dbReference type="OrthoDB" id="9804124at2"/>
<proteinExistence type="predicted"/>
<feature type="region of interest" description="Disordered" evidence="1">
    <location>
        <begin position="1"/>
        <end position="27"/>
    </location>
</feature>
<dbReference type="GO" id="GO:0008658">
    <property type="term" value="F:penicillin binding"/>
    <property type="evidence" value="ECO:0007669"/>
    <property type="project" value="InterPro"/>
</dbReference>
<dbReference type="GO" id="GO:0071555">
    <property type="term" value="P:cell wall organization"/>
    <property type="evidence" value="ECO:0007669"/>
    <property type="project" value="TreeGrafter"/>
</dbReference>
<reference evidence="5 6" key="1">
    <citation type="submission" date="2015-09" db="EMBL/GenBank/DDBJ databases">
        <authorList>
            <consortium name="Pathogen Informatics"/>
        </authorList>
    </citation>
    <scope>NUCLEOTIDE SEQUENCE [LARGE SCALE GENOMIC DNA]</scope>
    <source>
        <strain evidence="5 6">2789STDY5834960</strain>
    </source>
</reference>
<dbReference type="InterPro" id="IPR001460">
    <property type="entry name" value="PCN-bd_Tpept"/>
</dbReference>
<keyword evidence="2" id="KW-1133">Transmembrane helix</keyword>
<dbReference type="PaxDb" id="166486-ERS852572_01100"/>
<protein>
    <submittedName>
        <fullName evidence="5">Penicillin-binding protein A</fullName>
    </submittedName>
</protein>
<evidence type="ECO:0000256" key="1">
    <source>
        <dbReference type="SAM" id="MobiDB-lite"/>
    </source>
</evidence>
<evidence type="ECO:0000313" key="6">
    <source>
        <dbReference type="Proteomes" id="UP000095350"/>
    </source>
</evidence>